<proteinExistence type="predicted"/>
<sequence length="128" mass="13635">MATSSISPEARQAKQSEYKVKLITSLTVLFRPLDLTSGILYNPSNSFITSPTQVNPTHVLNAKSINGINADNSGAVALPASTIPTTDGTAQSDIDALLSAIYVSGVRFPIYVSPKELAPTYYTIWSDG</sequence>
<organism evidence="1">
    <name type="scientific">termite gut metagenome</name>
    <dbReference type="NCBI Taxonomy" id="433724"/>
    <lineage>
        <taxon>unclassified sequences</taxon>
        <taxon>metagenomes</taxon>
        <taxon>organismal metagenomes</taxon>
    </lineage>
</organism>
<protein>
    <submittedName>
        <fullName evidence="1">Uncharacterized protein</fullName>
    </submittedName>
</protein>
<reference evidence="1" key="1">
    <citation type="submission" date="2019-03" db="EMBL/GenBank/DDBJ databases">
        <title>Single cell metagenomics reveals metabolic interactions within the superorganism composed of flagellate Streblomastix strix and complex community of Bacteroidetes bacteria on its surface.</title>
        <authorList>
            <person name="Treitli S.C."/>
            <person name="Kolisko M."/>
            <person name="Husnik F."/>
            <person name="Keeling P."/>
            <person name="Hampl V."/>
        </authorList>
    </citation>
    <scope>NUCLEOTIDE SEQUENCE</scope>
    <source>
        <strain evidence="1">STM</strain>
    </source>
</reference>
<dbReference type="AlphaFoldDB" id="A0A5J4QSL7"/>
<name>A0A5J4QSL7_9ZZZZ</name>
<accession>A0A5J4QSL7</accession>
<comment type="caution">
    <text evidence="1">The sequence shown here is derived from an EMBL/GenBank/DDBJ whole genome shotgun (WGS) entry which is preliminary data.</text>
</comment>
<dbReference type="EMBL" id="SNRY01002496">
    <property type="protein sequence ID" value="KAA6324826.1"/>
    <property type="molecule type" value="Genomic_DNA"/>
</dbReference>
<evidence type="ECO:0000313" key="1">
    <source>
        <dbReference type="EMBL" id="KAA6324826.1"/>
    </source>
</evidence>
<gene>
    <name evidence="1" type="ORF">EZS27_025895</name>
</gene>